<reference evidence="1" key="2">
    <citation type="journal article" date="2015" name="Fish Shellfish Immunol.">
        <title>Early steps in the European eel (Anguilla anguilla)-Vibrio vulnificus interaction in the gills: Role of the RtxA13 toxin.</title>
        <authorList>
            <person name="Callol A."/>
            <person name="Pajuelo D."/>
            <person name="Ebbesson L."/>
            <person name="Teles M."/>
            <person name="MacKenzie S."/>
            <person name="Amaro C."/>
        </authorList>
    </citation>
    <scope>NUCLEOTIDE SEQUENCE</scope>
</reference>
<dbReference type="AlphaFoldDB" id="A0A0E9SEG2"/>
<evidence type="ECO:0000313" key="1">
    <source>
        <dbReference type="EMBL" id="JAH39647.1"/>
    </source>
</evidence>
<sequence length="50" mass="5633">MYNTKLDFNALMPACSRTSQGCPTQFLELYHPEGFHFNPNVANLTLLISS</sequence>
<name>A0A0E9SEG2_ANGAN</name>
<reference evidence="1" key="1">
    <citation type="submission" date="2014-11" db="EMBL/GenBank/DDBJ databases">
        <authorList>
            <person name="Amaro Gonzalez C."/>
        </authorList>
    </citation>
    <scope>NUCLEOTIDE SEQUENCE</scope>
</reference>
<organism evidence="1">
    <name type="scientific">Anguilla anguilla</name>
    <name type="common">European freshwater eel</name>
    <name type="synonym">Muraena anguilla</name>
    <dbReference type="NCBI Taxonomy" id="7936"/>
    <lineage>
        <taxon>Eukaryota</taxon>
        <taxon>Metazoa</taxon>
        <taxon>Chordata</taxon>
        <taxon>Craniata</taxon>
        <taxon>Vertebrata</taxon>
        <taxon>Euteleostomi</taxon>
        <taxon>Actinopterygii</taxon>
        <taxon>Neopterygii</taxon>
        <taxon>Teleostei</taxon>
        <taxon>Anguilliformes</taxon>
        <taxon>Anguillidae</taxon>
        <taxon>Anguilla</taxon>
    </lineage>
</organism>
<protein>
    <submittedName>
        <fullName evidence="1">Uncharacterized protein</fullName>
    </submittedName>
</protein>
<proteinExistence type="predicted"/>
<dbReference type="EMBL" id="GBXM01068930">
    <property type="protein sequence ID" value="JAH39647.1"/>
    <property type="molecule type" value="Transcribed_RNA"/>
</dbReference>
<accession>A0A0E9SEG2</accession>